<dbReference type="SMART" id="SM00254">
    <property type="entry name" value="ShKT"/>
    <property type="match status" value="3"/>
</dbReference>
<dbReference type="GO" id="GO:0004656">
    <property type="term" value="F:procollagen-proline 4-dioxygenase activity"/>
    <property type="evidence" value="ECO:0007669"/>
    <property type="project" value="TreeGrafter"/>
</dbReference>
<protein>
    <recommendedName>
        <fullName evidence="12">ShKT domain-containing protein</fullName>
    </recommendedName>
</protein>
<evidence type="ECO:0000256" key="8">
    <source>
        <dbReference type="ARBA" id="ARBA00023002"/>
    </source>
</evidence>
<organism evidence="13">
    <name type="scientific">Chaetoceros debilis</name>
    <dbReference type="NCBI Taxonomy" id="122233"/>
    <lineage>
        <taxon>Eukaryota</taxon>
        <taxon>Sar</taxon>
        <taxon>Stramenopiles</taxon>
        <taxon>Ochrophyta</taxon>
        <taxon>Bacillariophyta</taxon>
        <taxon>Coscinodiscophyceae</taxon>
        <taxon>Chaetocerotophycidae</taxon>
        <taxon>Chaetocerotales</taxon>
        <taxon>Chaetocerotaceae</taxon>
        <taxon>Chaetoceros</taxon>
    </lineage>
</organism>
<comment type="subcellular location">
    <subcellularLocation>
        <location evidence="3">Endomembrane system</location>
    </subcellularLocation>
    <subcellularLocation>
        <location evidence="2">Membrane</location>
        <topology evidence="2">Single-pass membrane protein</topology>
    </subcellularLocation>
</comment>
<keyword evidence="10" id="KW-0472">Membrane</keyword>
<evidence type="ECO:0000256" key="9">
    <source>
        <dbReference type="ARBA" id="ARBA00023004"/>
    </source>
</evidence>
<evidence type="ECO:0000313" key="13">
    <source>
        <dbReference type="EMBL" id="CAE0462504.1"/>
    </source>
</evidence>
<sequence>MIYKTTATLIFCLGASQFQLVITANAEHIDQDDIFCEDDVCTKISSEPIAPACKDTHTACRDWAFEGECDANPRYMLQSCQQSCGRCPGELSAGFEGHDFNCLDSDDGDGFPKLCSELVALGDCMIMKESDTVEGKCRSSCLFCVNEEALREEGISEEEIQRRKIYRSMDLGIPQVNMGRDKVEQHNNQEQMRAMDIYSKRDMTEASITNTMQSKCQNHIKECAYYASKGMCESRTVFMMGTCPLACMMCEGLDDFHSAVGKRHPLETPLFVPGNTFQYIEEAKESGLNTIGSFFDSLIAREDVKAQMVTEPSDGEKSSDSKDEPHMVLVEDFLTSEECDEFLNQSKAQAQEDNWAASSIHKIDHFDGKHSSELPLRSSQTLTCKGSGSLLCTNISTIVNEKLSSLTNLDLEDHLEATEYVRYVPGGYYTLHNEFRFHDEWRIGGPRVISIFIVLSETEDVRVSGGSFGFPALDWLLVRPKKGSLLMWSNLNDEDMKPHIKVKHELMPVKEGDVYMFSTHIHQFSIR</sequence>
<dbReference type="GO" id="GO:0016020">
    <property type="term" value="C:membrane"/>
    <property type="evidence" value="ECO:0007669"/>
    <property type="project" value="UniProtKB-SubCell"/>
</dbReference>
<dbReference type="InterPro" id="IPR006620">
    <property type="entry name" value="Pro_4_hyd_alph"/>
</dbReference>
<dbReference type="InterPro" id="IPR045054">
    <property type="entry name" value="P4HA-like"/>
</dbReference>
<keyword evidence="8" id="KW-0560">Oxidoreductase</keyword>
<dbReference type="InterPro" id="IPR003582">
    <property type="entry name" value="ShKT_dom"/>
</dbReference>
<dbReference type="AlphaFoldDB" id="A0A7S3V7X0"/>
<reference evidence="13" key="1">
    <citation type="submission" date="2021-01" db="EMBL/GenBank/DDBJ databases">
        <authorList>
            <person name="Corre E."/>
            <person name="Pelletier E."/>
            <person name="Niang G."/>
            <person name="Scheremetjew M."/>
            <person name="Finn R."/>
            <person name="Kale V."/>
            <person name="Holt S."/>
            <person name="Cochrane G."/>
            <person name="Meng A."/>
            <person name="Brown T."/>
            <person name="Cohen L."/>
        </authorList>
    </citation>
    <scope>NUCLEOTIDE SEQUENCE</scope>
    <source>
        <strain evidence="13">MM31A-1</strain>
    </source>
</reference>
<keyword evidence="7" id="KW-1133">Transmembrane helix</keyword>
<evidence type="ECO:0000256" key="11">
    <source>
        <dbReference type="SAM" id="SignalP"/>
    </source>
</evidence>
<dbReference type="PROSITE" id="PS51670">
    <property type="entry name" value="SHKT"/>
    <property type="match status" value="1"/>
</dbReference>
<dbReference type="PANTHER" id="PTHR10869:SF226">
    <property type="entry name" value="PROLYL 4-HYDROXYLASE ALPHA SUBUNIT DOMAIN-CONTAINING PROTEIN"/>
    <property type="match status" value="1"/>
</dbReference>
<keyword evidence="4" id="KW-0812">Transmembrane</keyword>
<evidence type="ECO:0000256" key="3">
    <source>
        <dbReference type="ARBA" id="ARBA00004308"/>
    </source>
</evidence>
<evidence type="ECO:0000259" key="12">
    <source>
        <dbReference type="PROSITE" id="PS51670"/>
    </source>
</evidence>
<keyword evidence="6" id="KW-0223">Dioxygenase</keyword>
<keyword evidence="11" id="KW-0732">Signal</keyword>
<evidence type="ECO:0000256" key="10">
    <source>
        <dbReference type="ARBA" id="ARBA00023136"/>
    </source>
</evidence>
<keyword evidence="5" id="KW-0479">Metal-binding</keyword>
<dbReference type="PANTHER" id="PTHR10869">
    <property type="entry name" value="PROLYL 4-HYDROXYLASE ALPHA SUBUNIT"/>
    <property type="match status" value="1"/>
</dbReference>
<evidence type="ECO:0000256" key="4">
    <source>
        <dbReference type="ARBA" id="ARBA00022692"/>
    </source>
</evidence>
<feature type="domain" description="ShKT" evidence="12">
    <location>
        <begin position="53"/>
        <end position="87"/>
    </location>
</feature>
<dbReference type="GO" id="GO:0005783">
    <property type="term" value="C:endoplasmic reticulum"/>
    <property type="evidence" value="ECO:0007669"/>
    <property type="project" value="TreeGrafter"/>
</dbReference>
<proteinExistence type="predicted"/>
<dbReference type="Pfam" id="PF01549">
    <property type="entry name" value="ShK"/>
    <property type="match status" value="2"/>
</dbReference>
<keyword evidence="9" id="KW-0408">Iron</keyword>
<accession>A0A7S3V7X0</accession>
<feature type="chain" id="PRO_5031253156" description="ShKT domain-containing protein" evidence="11">
    <location>
        <begin position="27"/>
        <end position="527"/>
    </location>
</feature>
<evidence type="ECO:0000256" key="1">
    <source>
        <dbReference type="ARBA" id="ARBA00001961"/>
    </source>
</evidence>
<dbReference type="SMART" id="SM00702">
    <property type="entry name" value="P4Hc"/>
    <property type="match status" value="1"/>
</dbReference>
<evidence type="ECO:0000256" key="7">
    <source>
        <dbReference type="ARBA" id="ARBA00022989"/>
    </source>
</evidence>
<dbReference type="Gene3D" id="2.60.120.620">
    <property type="entry name" value="q2cbj1_9rhob like domain"/>
    <property type="match status" value="1"/>
</dbReference>
<comment type="cofactor">
    <cofactor evidence="1">
        <name>L-ascorbate</name>
        <dbReference type="ChEBI" id="CHEBI:38290"/>
    </cofactor>
</comment>
<feature type="signal peptide" evidence="11">
    <location>
        <begin position="1"/>
        <end position="26"/>
    </location>
</feature>
<evidence type="ECO:0000256" key="5">
    <source>
        <dbReference type="ARBA" id="ARBA00022723"/>
    </source>
</evidence>
<evidence type="ECO:0000256" key="2">
    <source>
        <dbReference type="ARBA" id="ARBA00004167"/>
    </source>
</evidence>
<dbReference type="GO" id="GO:0005506">
    <property type="term" value="F:iron ion binding"/>
    <property type="evidence" value="ECO:0007669"/>
    <property type="project" value="InterPro"/>
</dbReference>
<gene>
    <name evidence="13" type="ORF">CDEB00056_LOCUS7345</name>
</gene>
<evidence type="ECO:0000256" key="6">
    <source>
        <dbReference type="ARBA" id="ARBA00022964"/>
    </source>
</evidence>
<dbReference type="EMBL" id="HBIO01009531">
    <property type="protein sequence ID" value="CAE0462504.1"/>
    <property type="molecule type" value="Transcribed_RNA"/>
</dbReference>
<name>A0A7S3V7X0_9STRA</name>
<dbReference type="GO" id="GO:0031418">
    <property type="term" value="F:L-ascorbic acid binding"/>
    <property type="evidence" value="ECO:0007669"/>
    <property type="project" value="InterPro"/>
</dbReference>